<organism evidence="1 2">
    <name type="scientific">Virgibacillus sediminis</name>
    <dbReference type="NCBI Taxonomy" id="202260"/>
    <lineage>
        <taxon>Bacteria</taxon>
        <taxon>Bacillati</taxon>
        <taxon>Bacillota</taxon>
        <taxon>Bacilli</taxon>
        <taxon>Bacillales</taxon>
        <taxon>Bacillaceae</taxon>
        <taxon>Virgibacillus</taxon>
    </lineage>
</organism>
<sequence length="144" mass="16373">MDFKVVKIVDEYLVVVDYGRIHNAESDDILEIFQVGEEVIDPETHESLGTLDIIKAKIKVLNVYEKMSLCESNEYTRVNSSALNNFNSTLLSISQSLTRTEQKALNVNTKEITGGYSEGNKGYINLKDPVRIIHSSFEERQKEE</sequence>
<dbReference type="RefSeq" id="WP_390305721.1">
    <property type="nucleotide sequence ID" value="NZ_JBHRRZ010000015.1"/>
</dbReference>
<name>A0ABV7A6T9_9BACI</name>
<protein>
    <submittedName>
        <fullName evidence="1">Uncharacterized protein</fullName>
    </submittedName>
</protein>
<dbReference type="Proteomes" id="UP001595387">
    <property type="component" value="Unassembled WGS sequence"/>
</dbReference>
<reference evidence="2" key="1">
    <citation type="journal article" date="2019" name="Int. J. Syst. Evol. Microbiol.">
        <title>The Global Catalogue of Microorganisms (GCM) 10K type strain sequencing project: providing services to taxonomists for standard genome sequencing and annotation.</title>
        <authorList>
            <consortium name="The Broad Institute Genomics Platform"/>
            <consortium name="The Broad Institute Genome Sequencing Center for Infectious Disease"/>
            <person name="Wu L."/>
            <person name="Ma J."/>
        </authorList>
    </citation>
    <scope>NUCLEOTIDE SEQUENCE [LARGE SCALE GENOMIC DNA]</scope>
    <source>
        <strain evidence="2">KCTC 13193</strain>
    </source>
</reference>
<evidence type="ECO:0000313" key="2">
    <source>
        <dbReference type="Proteomes" id="UP001595387"/>
    </source>
</evidence>
<comment type="caution">
    <text evidence="1">The sequence shown here is derived from an EMBL/GenBank/DDBJ whole genome shotgun (WGS) entry which is preliminary data.</text>
</comment>
<gene>
    <name evidence="1" type="ORF">ACFODW_09520</name>
</gene>
<evidence type="ECO:0000313" key="1">
    <source>
        <dbReference type="EMBL" id="MFC2948578.1"/>
    </source>
</evidence>
<proteinExistence type="predicted"/>
<dbReference type="EMBL" id="JBHRRZ010000015">
    <property type="protein sequence ID" value="MFC2948578.1"/>
    <property type="molecule type" value="Genomic_DNA"/>
</dbReference>
<accession>A0ABV7A6T9</accession>
<keyword evidence="2" id="KW-1185">Reference proteome</keyword>